<feature type="transmembrane region" description="Helical" evidence="1">
    <location>
        <begin position="61"/>
        <end position="83"/>
    </location>
</feature>
<name>A0A915HKJ6_ROMCU</name>
<feature type="transmembrane region" description="Helical" evidence="1">
    <location>
        <begin position="21"/>
        <end position="49"/>
    </location>
</feature>
<keyword evidence="1" id="KW-1133">Transmembrane helix</keyword>
<evidence type="ECO:0000313" key="3">
    <source>
        <dbReference type="WBParaSite" id="nRc.2.0.1.t02493-RA"/>
    </source>
</evidence>
<keyword evidence="1" id="KW-0812">Transmembrane</keyword>
<dbReference type="InterPro" id="IPR030417">
    <property type="entry name" value="MS4A"/>
</dbReference>
<dbReference type="PANTHER" id="PTHR23320">
    <property type="entry name" value="MEMBRANE-SPANNING 4-DOMAINS SUBFAMILY A MS4A -RELATED"/>
    <property type="match status" value="1"/>
</dbReference>
<accession>A0A915HKJ6</accession>
<reference evidence="3" key="1">
    <citation type="submission" date="2022-11" db="UniProtKB">
        <authorList>
            <consortium name="WormBaseParasite"/>
        </authorList>
    </citation>
    <scope>IDENTIFICATION</scope>
</reference>
<keyword evidence="2" id="KW-1185">Reference proteome</keyword>
<feature type="transmembrane region" description="Helical" evidence="1">
    <location>
        <begin position="126"/>
        <end position="147"/>
    </location>
</feature>
<sequence>MLSDRYPYDVNARRLGQVFRILFILAIIQMIVGSIMVIFGIGCLSIGILELAYRYYCVDGSGIWTGILTMVSGVVCIVAVRTYKKRITCSQCSLVGHLVLAIFTALAASLAIAFAVIYIVFSASNLTYGVLLSTISACFVCCTFDCCRRRTSGAKTTTDTSKIVYQLPSPPQQQAYYG</sequence>
<protein>
    <submittedName>
        <fullName evidence="3">Uncharacterized protein</fullName>
    </submittedName>
</protein>
<evidence type="ECO:0000256" key="1">
    <source>
        <dbReference type="SAM" id="Phobius"/>
    </source>
</evidence>
<feature type="transmembrane region" description="Helical" evidence="1">
    <location>
        <begin position="95"/>
        <end position="120"/>
    </location>
</feature>
<keyword evidence="1" id="KW-0472">Membrane</keyword>
<dbReference type="Proteomes" id="UP000887565">
    <property type="component" value="Unplaced"/>
</dbReference>
<dbReference type="AlphaFoldDB" id="A0A915HKJ6"/>
<dbReference type="WBParaSite" id="nRc.2.0.1.t02493-RA">
    <property type="protein sequence ID" value="nRc.2.0.1.t02493-RA"/>
    <property type="gene ID" value="nRc.2.0.1.g02493"/>
</dbReference>
<evidence type="ECO:0000313" key="2">
    <source>
        <dbReference type="Proteomes" id="UP000887565"/>
    </source>
</evidence>
<organism evidence="2 3">
    <name type="scientific">Romanomermis culicivorax</name>
    <name type="common">Nematode worm</name>
    <dbReference type="NCBI Taxonomy" id="13658"/>
    <lineage>
        <taxon>Eukaryota</taxon>
        <taxon>Metazoa</taxon>
        <taxon>Ecdysozoa</taxon>
        <taxon>Nematoda</taxon>
        <taxon>Enoplea</taxon>
        <taxon>Dorylaimia</taxon>
        <taxon>Mermithida</taxon>
        <taxon>Mermithoidea</taxon>
        <taxon>Mermithidae</taxon>
        <taxon>Romanomermis</taxon>
    </lineage>
</organism>
<dbReference type="PANTHER" id="PTHR23320:SF130">
    <property type="entry name" value="TRANSMEMBRANE PROTEIN 212"/>
    <property type="match status" value="1"/>
</dbReference>
<proteinExistence type="predicted"/>